<evidence type="ECO:0000313" key="3">
    <source>
        <dbReference type="Proteomes" id="UP001497602"/>
    </source>
</evidence>
<proteinExistence type="predicted"/>
<organism evidence="2 3">
    <name type="scientific">Tenacibaculum vairaonense</name>
    <dbReference type="NCBI Taxonomy" id="3137860"/>
    <lineage>
        <taxon>Bacteria</taxon>
        <taxon>Pseudomonadati</taxon>
        <taxon>Bacteroidota</taxon>
        <taxon>Flavobacteriia</taxon>
        <taxon>Flavobacteriales</taxon>
        <taxon>Flavobacteriaceae</taxon>
        <taxon>Tenacibaculum</taxon>
    </lineage>
</organism>
<dbReference type="Proteomes" id="UP001497602">
    <property type="component" value="Unassembled WGS sequence"/>
</dbReference>
<dbReference type="EMBL" id="CAXJRC010000013">
    <property type="protein sequence ID" value="CAL2106390.1"/>
    <property type="molecule type" value="Genomic_DNA"/>
</dbReference>
<feature type="chain" id="PRO_5045435719" evidence="1">
    <location>
        <begin position="20"/>
        <end position="187"/>
    </location>
</feature>
<name>A0ABP1F7K8_9FLAO</name>
<reference evidence="2 3" key="1">
    <citation type="submission" date="2024-05" db="EMBL/GenBank/DDBJ databases">
        <authorList>
            <person name="Duchaud E."/>
        </authorList>
    </citation>
    <scope>NUCLEOTIDE SEQUENCE [LARGE SCALE GENOMIC DNA]</scope>
    <source>
        <strain evidence="2">Ena-SAMPLE-TAB-13-05-2024-13:56:06:370-140305</strain>
    </source>
</reference>
<sequence length="187" mass="20720">MKKTIFKGLVILLSVFTLASCSKSDEPVNNSDLIGEWNLTEFTYSGKTTSKISGQTITTDFEGVGKNFSSKLTFSQNPNKVSASGSHDIDLTYKLFGLEQTNTYTLKDISSEATWTENGDKITFNGQVIKTSTPNTINLPQSNDSYEFTVERLDENSIKLTNIINQKNTVNGATVKVELNTKIVLRR</sequence>
<comment type="caution">
    <text evidence="2">The sequence shown here is derived from an EMBL/GenBank/DDBJ whole genome shotgun (WGS) entry which is preliminary data.</text>
</comment>
<dbReference type="RefSeq" id="WP_348702711.1">
    <property type="nucleotide sequence ID" value="NZ_CAXIYA010000006.1"/>
</dbReference>
<gene>
    <name evidence="2" type="ORF">T190115A13A_210044</name>
</gene>
<feature type="signal peptide" evidence="1">
    <location>
        <begin position="1"/>
        <end position="19"/>
    </location>
</feature>
<evidence type="ECO:0000256" key="1">
    <source>
        <dbReference type="SAM" id="SignalP"/>
    </source>
</evidence>
<keyword evidence="3" id="KW-1185">Reference proteome</keyword>
<keyword evidence="1" id="KW-0732">Signal</keyword>
<dbReference type="PROSITE" id="PS51257">
    <property type="entry name" value="PROKAR_LIPOPROTEIN"/>
    <property type="match status" value="1"/>
</dbReference>
<protein>
    <submittedName>
        <fullName evidence="2">Lipocalin-like domain-containing protein</fullName>
    </submittedName>
</protein>
<accession>A0ABP1F7K8</accession>
<evidence type="ECO:0000313" key="2">
    <source>
        <dbReference type="EMBL" id="CAL2106390.1"/>
    </source>
</evidence>